<comment type="caution">
    <text evidence="6">Lacks conserved residue(s) required for the propagation of feature annotation.</text>
</comment>
<accession>A0A9D5Q5C1</accession>
<dbReference type="InterPro" id="IPR013849">
    <property type="entry name" value="DNA_helicase_Holl-junc_RuvA_I"/>
</dbReference>
<dbReference type="GO" id="GO:0006310">
    <property type="term" value="P:DNA recombination"/>
    <property type="evidence" value="ECO:0007669"/>
    <property type="project" value="UniProtKB-UniRule"/>
</dbReference>
<dbReference type="GO" id="GO:0000400">
    <property type="term" value="F:four-way junction DNA binding"/>
    <property type="evidence" value="ECO:0007669"/>
    <property type="project" value="UniProtKB-UniRule"/>
</dbReference>
<dbReference type="GO" id="GO:0048476">
    <property type="term" value="C:Holliday junction resolvase complex"/>
    <property type="evidence" value="ECO:0007669"/>
    <property type="project" value="UniProtKB-UniRule"/>
</dbReference>
<name>A0A9D5Q5C1_9BACT</name>
<keyword evidence="2 6" id="KW-0227">DNA damage</keyword>
<comment type="similarity">
    <text evidence="6">Belongs to the RuvA family.</text>
</comment>
<comment type="caution">
    <text evidence="8">The sequence shown here is derived from an EMBL/GenBank/DDBJ whole genome shotgun (WGS) entry which is preliminary data.</text>
</comment>
<dbReference type="Gene3D" id="1.10.8.10">
    <property type="entry name" value="DNA helicase RuvA subunit, C-terminal domain"/>
    <property type="match status" value="1"/>
</dbReference>
<comment type="subcellular location">
    <subcellularLocation>
        <location evidence="6">Cytoplasm</location>
    </subcellularLocation>
</comment>
<comment type="function">
    <text evidence="6">The RuvA-RuvB-RuvC complex processes Holliday junction (HJ) DNA during genetic recombination and DNA repair, while the RuvA-RuvB complex plays an important role in the rescue of blocked DNA replication forks via replication fork reversal (RFR). RuvA specifically binds to HJ cruciform DNA, conferring on it an open structure. The RuvB hexamer acts as an ATP-dependent pump, pulling dsDNA into and through the RuvAB complex. HJ branch migration allows RuvC to scan DNA until it finds its consensus sequence, where it cleaves and resolves the cruciform DNA.</text>
</comment>
<evidence type="ECO:0000259" key="7">
    <source>
        <dbReference type="SMART" id="SM00278"/>
    </source>
</evidence>
<dbReference type="Proteomes" id="UP000649604">
    <property type="component" value="Unassembled WGS sequence"/>
</dbReference>
<comment type="subunit">
    <text evidence="6">Homotetramer. Forms an RuvA(8)-RuvB(12)-Holliday junction (HJ) complex. HJ DNA is sandwiched between 2 RuvA tetramers; dsDNA enters through RuvA and exits via RuvB. An RuvB hexamer assembles on each DNA strand where it exits the tetramer. Each RuvB hexamer is contacted by two RuvA subunits (via domain III) on 2 adjacent RuvB subunits; this complex drives branch migration. In the full resolvosome a probable DNA-RuvA(4)-RuvB(12)-RuvC(2) complex forms which resolves the HJ.</text>
</comment>
<evidence type="ECO:0000256" key="5">
    <source>
        <dbReference type="ARBA" id="ARBA00023204"/>
    </source>
</evidence>
<dbReference type="InterPro" id="IPR010994">
    <property type="entry name" value="RuvA_2-like"/>
</dbReference>
<keyword evidence="5 6" id="KW-0234">DNA repair</keyword>
<protein>
    <recommendedName>
        <fullName evidence="6">Holliday junction branch migration complex subunit RuvA</fullName>
    </recommendedName>
</protein>
<dbReference type="Pfam" id="PF07499">
    <property type="entry name" value="RuvA_C"/>
    <property type="match status" value="1"/>
</dbReference>
<feature type="region of interest" description="Domain I" evidence="6">
    <location>
        <begin position="1"/>
        <end position="64"/>
    </location>
</feature>
<dbReference type="GO" id="GO:0005737">
    <property type="term" value="C:cytoplasm"/>
    <property type="evidence" value="ECO:0007669"/>
    <property type="project" value="UniProtKB-SubCell"/>
</dbReference>
<comment type="domain">
    <text evidence="6">Has three domains with a flexible linker between the domains II and III and assumes an 'L' shape. Domain III is highly mobile and contacts RuvB.</text>
</comment>
<dbReference type="InterPro" id="IPR011114">
    <property type="entry name" value="RuvA_C"/>
</dbReference>
<evidence type="ECO:0000313" key="9">
    <source>
        <dbReference type="Proteomes" id="UP000649604"/>
    </source>
</evidence>
<keyword evidence="1 6" id="KW-0963">Cytoplasm</keyword>
<feature type="domain" description="Helix-hairpin-helix DNA-binding motif class 1" evidence="7">
    <location>
        <begin position="108"/>
        <end position="127"/>
    </location>
</feature>
<sequence length="198" mass="21572">MIARLTGKLVVKNPDAVILDVGGVGYQVYIPLSTFYDLPERGDVLTLQIYTAMRENGLELYGFLTMQEKEVFKLLLGVSKIGPKLAQNILSGISSDELTTALVSGDILKLNAIPGIGKKTAERMILELKDKVPKAQATDQETPALPGELLDDALSALLNLGYKRSVAERAVKRAMNEIGRDGNLEEIIRVSLKYLSGI</sequence>
<gene>
    <name evidence="6 8" type="primary">ruvA</name>
    <name evidence="8" type="ORF">GF339_04200</name>
</gene>
<keyword evidence="3 6" id="KW-0238">DNA-binding</keyword>
<dbReference type="AlphaFoldDB" id="A0A9D5Q5C1"/>
<evidence type="ECO:0000256" key="2">
    <source>
        <dbReference type="ARBA" id="ARBA00022763"/>
    </source>
</evidence>
<evidence type="ECO:0000313" key="8">
    <source>
        <dbReference type="EMBL" id="MBD3323761.1"/>
    </source>
</evidence>
<dbReference type="InterPro" id="IPR003583">
    <property type="entry name" value="Hlx-hairpin-Hlx_DNA-bd_motif"/>
</dbReference>
<dbReference type="Pfam" id="PF14520">
    <property type="entry name" value="HHH_5"/>
    <property type="match status" value="1"/>
</dbReference>
<dbReference type="InterPro" id="IPR000085">
    <property type="entry name" value="RuvA"/>
</dbReference>
<organism evidence="8 9">
    <name type="scientific">candidate division KSB3 bacterium</name>
    <dbReference type="NCBI Taxonomy" id="2044937"/>
    <lineage>
        <taxon>Bacteria</taxon>
        <taxon>candidate division KSB3</taxon>
    </lineage>
</organism>
<dbReference type="EMBL" id="WJJP01000130">
    <property type="protein sequence ID" value="MBD3323761.1"/>
    <property type="molecule type" value="Genomic_DNA"/>
</dbReference>
<dbReference type="HAMAP" id="MF_00031">
    <property type="entry name" value="DNA_HJ_migration_RuvA"/>
    <property type="match status" value="1"/>
</dbReference>
<dbReference type="SMART" id="SM00278">
    <property type="entry name" value="HhH1"/>
    <property type="match status" value="2"/>
</dbReference>
<dbReference type="NCBIfam" id="TIGR00084">
    <property type="entry name" value="ruvA"/>
    <property type="match status" value="1"/>
</dbReference>
<dbReference type="SUPFAM" id="SSF47781">
    <property type="entry name" value="RuvA domain 2-like"/>
    <property type="match status" value="1"/>
</dbReference>
<dbReference type="InterPro" id="IPR012340">
    <property type="entry name" value="NA-bd_OB-fold"/>
</dbReference>
<feature type="region of interest" description="Domain III" evidence="6">
    <location>
        <begin position="150"/>
        <end position="198"/>
    </location>
</feature>
<keyword evidence="4 6" id="KW-0233">DNA recombination</keyword>
<dbReference type="InterPro" id="IPR036267">
    <property type="entry name" value="RuvA_C_sf"/>
</dbReference>
<reference evidence="8" key="1">
    <citation type="submission" date="2019-11" db="EMBL/GenBank/DDBJ databases">
        <title>Microbial mats filling the niche in hypersaline microbial mats.</title>
        <authorList>
            <person name="Wong H.L."/>
            <person name="Macleod F.I."/>
            <person name="White R.A. III"/>
            <person name="Burns B.P."/>
        </authorList>
    </citation>
    <scope>NUCLEOTIDE SEQUENCE</scope>
    <source>
        <strain evidence="8">Rbin_158</strain>
    </source>
</reference>
<dbReference type="Gene3D" id="2.40.50.140">
    <property type="entry name" value="Nucleic acid-binding proteins"/>
    <property type="match status" value="1"/>
</dbReference>
<dbReference type="Pfam" id="PF01330">
    <property type="entry name" value="RuvA_N"/>
    <property type="match status" value="1"/>
</dbReference>
<dbReference type="Gene3D" id="1.10.150.20">
    <property type="entry name" value="5' to 3' exonuclease, C-terminal subdomain"/>
    <property type="match status" value="1"/>
</dbReference>
<dbReference type="SUPFAM" id="SSF50249">
    <property type="entry name" value="Nucleic acid-binding proteins"/>
    <property type="match status" value="1"/>
</dbReference>
<dbReference type="CDD" id="cd14332">
    <property type="entry name" value="UBA_RuvA_C"/>
    <property type="match status" value="1"/>
</dbReference>
<dbReference type="GO" id="GO:0009378">
    <property type="term" value="F:four-way junction helicase activity"/>
    <property type="evidence" value="ECO:0007669"/>
    <property type="project" value="InterPro"/>
</dbReference>
<dbReference type="SUPFAM" id="SSF46929">
    <property type="entry name" value="DNA helicase RuvA subunit, C-terminal domain"/>
    <property type="match status" value="1"/>
</dbReference>
<evidence type="ECO:0000256" key="6">
    <source>
        <dbReference type="HAMAP-Rule" id="MF_00031"/>
    </source>
</evidence>
<evidence type="ECO:0000256" key="3">
    <source>
        <dbReference type="ARBA" id="ARBA00023125"/>
    </source>
</evidence>
<evidence type="ECO:0000256" key="1">
    <source>
        <dbReference type="ARBA" id="ARBA00022490"/>
    </source>
</evidence>
<dbReference type="GO" id="GO:0009379">
    <property type="term" value="C:Holliday junction helicase complex"/>
    <property type="evidence" value="ECO:0007669"/>
    <property type="project" value="InterPro"/>
</dbReference>
<dbReference type="GO" id="GO:0005524">
    <property type="term" value="F:ATP binding"/>
    <property type="evidence" value="ECO:0007669"/>
    <property type="project" value="InterPro"/>
</dbReference>
<dbReference type="GO" id="GO:0006281">
    <property type="term" value="P:DNA repair"/>
    <property type="evidence" value="ECO:0007669"/>
    <property type="project" value="UniProtKB-UniRule"/>
</dbReference>
<proteinExistence type="inferred from homology"/>
<feature type="domain" description="Helix-hairpin-helix DNA-binding motif class 1" evidence="7">
    <location>
        <begin position="73"/>
        <end position="92"/>
    </location>
</feature>
<evidence type="ECO:0000256" key="4">
    <source>
        <dbReference type="ARBA" id="ARBA00023172"/>
    </source>
</evidence>